<comment type="caution">
    <text evidence="2">The sequence shown here is derived from an EMBL/GenBank/DDBJ whole genome shotgun (WGS) entry which is preliminary data.</text>
</comment>
<gene>
    <name evidence="2" type="ORF">DWE98_10425</name>
</gene>
<evidence type="ECO:0000313" key="2">
    <source>
        <dbReference type="EMBL" id="RDJ26371.1"/>
    </source>
</evidence>
<dbReference type="AlphaFoldDB" id="A0A370L894"/>
<dbReference type="Proteomes" id="UP000255207">
    <property type="component" value="Unassembled WGS sequence"/>
</dbReference>
<keyword evidence="1" id="KW-1133">Transmembrane helix</keyword>
<keyword evidence="3" id="KW-1185">Reference proteome</keyword>
<proteinExistence type="predicted"/>
<organism evidence="2 3">
    <name type="scientific">Bosea caraganae</name>
    <dbReference type="NCBI Taxonomy" id="2763117"/>
    <lineage>
        <taxon>Bacteria</taxon>
        <taxon>Pseudomonadati</taxon>
        <taxon>Pseudomonadota</taxon>
        <taxon>Alphaproteobacteria</taxon>
        <taxon>Hyphomicrobiales</taxon>
        <taxon>Boseaceae</taxon>
        <taxon>Bosea</taxon>
    </lineage>
</organism>
<dbReference type="EMBL" id="QQTP01000004">
    <property type="protein sequence ID" value="RDJ26371.1"/>
    <property type="molecule type" value="Genomic_DNA"/>
</dbReference>
<evidence type="ECO:0000313" key="3">
    <source>
        <dbReference type="Proteomes" id="UP000255207"/>
    </source>
</evidence>
<keyword evidence="1" id="KW-0472">Membrane</keyword>
<name>A0A370L894_9HYPH</name>
<reference evidence="3" key="1">
    <citation type="submission" date="2018-07" db="EMBL/GenBank/DDBJ databases">
        <authorList>
            <person name="Safronova V.I."/>
            <person name="Chirak E.R."/>
            <person name="Sazanova A.L."/>
        </authorList>
    </citation>
    <scope>NUCLEOTIDE SEQUENCE [LARGE SCALE GENOMIC DNA]</scope>
    <source>
        <strain evidence="3">RCAM04685</strain>
    </source>
</reference>
<dbReference type="Pfam" id="PF09489">
    <property type="entry name" value="CbtB"/>
    <property type="match status" value="1"/>
</dbReference>
<dbReference type="RefSeq" id="WP_114829312.1">
    <property type="nucleotide sequence ID" value="NZ_QQTO01000022.1"/>
</dbReference>
<protein>
    <submittedName>
        <fullName evidence="2">CbtB-domain containing protein</fullName>
    </submittedName>
</protein>
<dbReference type="InterPro" id="IPR012667">
    <property type="entry name" value="CbtB_put"/>
</dbReference>
<dbReference type="NCBIfam" id="TIGR02459">
    <property type="entry name" value="CbtB"/>
    <property type="match status" value="1"/>
</dbReference>
<feature type="transmembrane region" description="Helical" evidence="1">
    <location>
        <begin position="20"/>
        <end position="38"/>
    </location>
</feature>
<sequence length="59" mass="6105">MNTNTASISSQASVSERAKAAVAALVLGSVLVFTVGFAHSTSIHNAAHDTRHTLAFPCH</sequence>
<accession>A0A370L894</accession>
<keyword evidence="1" id="KW-0812">Transmembrane</keyword>
<evidence type="ECO:0000256" key="1">
    <source>
        <dbReference type="SAM" id="Phobius"/>
    </source>
</evidence>